<accession>A0AAW6DHP2</accession>
<evidence type="ECO:0000313" key="2">
    <source>
        <dbReference type="Proteomes" id="UP001212160"/>
    </source>
</evidence>
<name>A0AAW6DHP2_MEDGN</name>
<organism evidence="1 2">
    <name type="scientific">Mediterraneibacter gnavus</name>
    <name type="common">Ruminococcus gnavus</name>
    <dbReference type="NCBI Taxonomy" id="33038"/>
    <lineage>
        <taxon>Bacteria</taxon>
        <taxon>Bacillati</taxon>
        <taxon>Bacillota</taxon>
        <taxon>Clostridia</taxon>
        <taxon>Lachnospirales</taxon>
        <taxon>Lachnospiraceae</taxon>
        <taxon>Mediterraneibacter</taxon>
    </lineage>
</organism>
<protein>
    <submittedName>
        <fullName evidence="1">Uncharacterized protein</fullName>
    </submittedName>
</protein>
<sequence length="43" mass="4809">MIIVIVICFSVLSAFTLWACCMAGKRADETMEKINKKQSELEG</sequence>
<dbReference type="AlphaFoldDB" id="A0AAW6DHP2"/>
<comment type="caution">
    <text evidence="1">The sequence shown here is derived from an EMBL/GenBank/DDBJ whole genome shotgun (WGS) entry which is preliminary data.</text>
</comment>
<evidence type="ECO:0000313" key="1">
    <source>
        <dbReference type="EMBL" id="MDB8686286.1"/>
    </source>
</evidence>
<gene>
    <name evidence="1" type="ORF">PNW85_06320</name>
</gene>
<dbReference type="RefSeq" id="WP_272107547.1">
    <property type="nucleotide sequence ID" value="NZ_DAWDPA010000041.1"/>
</dbReference>
<dbReference type="EMBL" id="JAQMLA010000013">
    <property type="protein sequence ID" value="MDB8686286.1"/>
    <property type="molecule type" value="Genomic_DNA"/>
</dbReference>
<reference evidence="1" key="1">
    <citation type="submission" date="2023-01" db="EMBL/GenBank/DDBJ databases">
        <title>Human gut microbiome strain richness.</title>
        <authorList>
            <person name="Chen-Liaw A."/>
        </authorList>
    </citation>
    <scope>NUCLEOTIDE SEQUENCE</scope>
    <source>
        <strain evidence="1">RTP21484st1_H11_RTP21484_190118</strain>
    </source>
</reference>
<dbReference type="Proteomes" id="UP001212160">
    <property type="component" value="Unassembled WGS sequence"/>
</dbReference>
<proteinExistence type="predicted"/>